<dbReference type="WBParaSite" id="Gr19_v10_g10465.t1">
    <property type="protein sequence ID" value="Gr19_v10_g10465.t1"/>
    <property type="gene ID" value="Gr19_v10_g10465"/>
</dbReference>
<dbReference type="AlphaFoldDB" id="A0A914GQT6"/>
<proteinExistence type="predicted"/>
<evidence type="ECO:0000313" key="1">
    <source>
        <dbReference type="Proteomes" id="UP000887572"/>
    </source>
</evidence>
<keyword evidence="1" id="KW-1185">Reference proteome</keyword>
<reference evidence="2" key="1">
    <citation type="submission" date="2022-11" db="UniProtKB">
        <authorList>
            <consortium name="WormBaseParasite"/>
        </authorList>
    </citation>
    <scope>IDENTIFICATION</scope>
</reference>
<organism evidence="1 2">
    <name type="scientific">Globodera rostochiensis</name>
    <name type="common">Golden nematode worm</name>
    <name type="synonym">Heterodera rostochiensis</name>
    <dbReference type="NCBI Taxonomy" id="31243"/>
    <lineage>
        <taxon>Eukaryota</taxon>
        <taxon>Metazoa</taxon>
        <taxon>Ecdysozoa</taxon>
        <taxon>Nematoda</taxon>
        <taxon>Chromadorea</taxon>
        <taxon>Rhabditida</taxon>
        <taxon>Tylenchina</taxon>
        <taxon>Tylenchomorpha</taxon>
        <taxon>Tylenchoidea</taxon>
        <taxon>Heteroderidae</taxon>
        <taxon>Heteroderinae</taxon>
        <taxon>Globodera</taxon>
    </lineage>
</organism>
<evidence type="ECO:0000313" key="2">
    <source>
        <dbReference type="WBParaSite" id="Gr19_v10_g10465.t1"/>
    </source>
</evidence>
<sequence>MLERALSLFRPFGCSPLIGKTASVAVLQVRCNCPWHRSSYTPSFFPFRVNKKVKNDVQKRSQTEGGRHILMRRVLGEKHFIAWNWPSKKPQGDRLNYPL</sequence>
<accession>A0A914GQT6</accession>
<name>A0A914GQT6_GLORO</name>
<protein>
    <submittedName>
        <fullName evidence="2">Uncharacterized protein</fullName>
    </submittedName>
</protein>
<dbReference type="Proteomes" id="UP000887572">
    <property type="component" value="Unplaced"/>
</dbReference>